<dbReference type="InterPro" id="IPR014027">
    <property type="entry name" value="UDP-Glc/GDP-Man_DH_C"/>
</dbReference>
<dbReference type="Pfam" id="PF03720">
    <property type="entry name" value="UDPG_MGDP_dh_C"/>
    <property type="match status" value="1"/>
</dbReference>
<comment type="caution">
    <text evidence="11">The sequence shown here is derived from an EMBL/GenBank/DDBJ whole genome shotgun (WGS) entry which is preliminary data.</text>
</comment>
<dbReference type="InterPro" id="IPR036291">
    <property type="entry name" value="NAD(P)-bd_dom_sf"/>
</dbReference>
<evidence type="ECO:0000256" key="5">
    <source>
        <dbReference type="ARBA" id="ARBA00023002"/>
    </source>
</evidence>
<dbReference type="SUPFAM" id="SSF52413">
    <property type="entry name" value="UDP-glucose/GDP-mannose dehydrogenase C-terminal domain"/>
    <property type="match status" value="1"/>
</dbReference>
<dbReference type="Pfam" id="PF00984">
    <property type="entry name" value="UDPG_MGDP_dh"/>
    <property type="match status" value="1"/>
</dbReference>
<dbReference type="PANTHER" id="PTHR43750:SF3">
    <property type="entry name" value="UDP-GLUCOSE 6-DEHYDROGENASE TUAD"/>
    <property type="match status" value="1"/>
</dbReference>
<dbReference type="PIRSF" id="PIRSF500134">
    <property type="entry name" value="UDPglc_DH_bac"/>
    <property type="match status" value="1"/>
</dbReference>
<dbReference type="SMART" id="SM00984">
    <property type="entry name" value="UDPG_MGDP_dh_C"/>
    <property type="match status" value="1"/>
</dbReference>
<evidence type="ECO:0000259" key="10">
    <source>
        <dbReference type="SMART" id="SM00984"/>
    </source>
</evidence>
<comment type="catalytic activity">
    <reaction evidence="7 8">
        <text>UDP-alpha-D-glucose + 2 NAD(+) + H2O = UDP-alpha-D-glucuronate + 2 NADH + 3 H(+)</text>
        <dbReference type="Rhea" id="RHEA:23596"/>
        <dbReference type="ChEBI" id="CHEBI:15377"/>
        <dbReference type="ChEBI" id="CHEBI:15378"/>
        <dbReference type="ChEBI" id="CHEBI:57540"/>
        <dbReference type="ChEBI" id="CHEBI:57945"/>
        <dbReference type="ChEBI" id="CHEBI:58052"/>
        <dbReference type="ChEBI" id="CHEBI:58885"/>
        <dbReference type="EC" id="1.1.1.22"/>
    </reaction>
</comment>
<protein>
    <recommendedName>
        <fullName evidence="4 8">UDP-glucose 6-dehydrogenase</fullName>
        <ecNumber evidence="3 8">1.1.1.22</ecNumber>
    </recommendedName>
</protein>
<evidence type="ECO:0000256" key="6">
    <source>
        <dbReference type="ARBA" id="ARBA00023027"/>
    </source>
</evidence>
<dbReference type="NCBIfam" id="TIGR03026">
    <property type="entry name" value="NDP-sugDHase"/>
    <property type="match status" value="1"/>
</dbReference>
<dbReference type="Gene3D" id="3.40.50.720">
    <property type="entry name" value="NAD(P)-binding Rossmann-like Domain"/>
    <property type="match status" value="2"/>
</dbReference>
<gene>
    <name evidence="11" type="ORF">IOD40_11415</name>
</gene>
<dbReference type="InterPro" id="IPR014026">
    <property type="entry name" value="UDP-Glc/GDP-Man_DH_dimer"/>
</dbReference>
<keyword evidence="12" id="KW-1185">Reference proteome</keyword>
<evidence type="ECO:0000313" key="11">
    <source>
        <dbReference type="EMBL" id="MBI1621271.1"/>
    </source>
</evidence>
<evidence type="ECO:0000256" key="8">
    <source>
        <dbReference type="PIRNR" id="PIRNR000124"/>
    </source>
</evidence>
<dbReference type="InterPro" id="IPR017476">
    <property type="entry name" value="UDP-Glc/GDP-Man"/>
</dbReference>
<dbReference type="RefSeq" id="WP_198476666.1">
    <property type="nucleotide sequence ID" value="NZ_JADGMQ010000007.1"/>
</dbReference>
<name>A0ABS0SDF1_9HYPH</name>
<evidence type="ECO:0000256" key="9">
    <source>
        <dbReference type="SAM" id="MobiDB-lite"/>
    </source>
</evidence>
<evidence type="ECO:0000256" key="3">
    <source>
        <dbReference type="ARBA" id="ARBA00012954"/>
    </source>
</evidence>
<dbReference type="EMBL" id="JADGMQ010000007">
    <property type="protein sequence ID" value="MBI1621271.1"/>
    <property type="molecule type" value="Genomic_DNA"/>
</dbReference>
<evidence type="ECO:0000256" key="4">
    <source>
        <dbReference type="ARBA" id="ARBA00015132"/>
    </source>
</evidence>
<organism evidence="11 12">
    <name type="scientific">Aquamicrobium zhengzhouense</name>
    <dbReference type="NCBI Taxonomy" id="2781738"/>
    <lineage>
        <taxon>Bacteria</taxon>
        <taxon>Pseudomonadati</taxon>
        <taxon>Pseudomonadota</taxon>
        <taxon>Alphaproteobacteria</taxon>
        <taxon>Hyphomicrobiales</taxon>
        <taxon>Phyllobacteriaceae</taxon>
        <taxon>Aquamicrobium</taxon>
    </lineage>
</organism>
<dbReference type="InterPro" id="IPR008927">
    <property type="entry name" value="6-PGluconate_DH-like_C_sf"/>
</dbReference>
<dbReference type="Gene3D" id="1.20.5.100">
    <property type="entry name" value="Cytochrome c1, transmembrane anchor, C-terminal"/>
    <property type="match status" value="1"/>
</dbReference>
<dbReference type="SUPFAM" id="SSF51735">
    <property type="entry name" value="NAD(P)-binding Rossmann-fold domains"/>
    <property type="match status" value="1"/>
</dbReference>
<dbReference type="SUPFAM" id="SSF48179">
    <property type="entry name" value="6-phosphogluconate dehydrogenase C-terminal domain-like"/>
    <property type="match status" value="1"/>
</dbReference>
<dbReference type="PIRSF" id="PIRSF000124">
    <property type="entry name" value="UDPglc_GDPman_dh"/>
    <property type="match status" value="1"/>
</dbReference>
<reference evidence="11 12" key="1">
    <citation type="submission" date="2020-10" db="EMBL/GenBank/DDBJ databases">
        <title>Aquamicrobium zhengzhouensis sp. nov., a exopolysaccharide producing bacterium isolated from farmland soil.</title>
        <authorList>
            <person name="Wang X."/>
        </authorList>
    </citation>
    <scope>NUCLEOTIDE SEQUENCE [LARGE SCALE GENOMIC DNA]</scope>
    <source>
        <strain evidence="12">cd-1</strain>
    </source>
</reference>
<comment type="similarity">
    <text evidence="2 8">Belongs to the UDP-glucose/GDP-mannose dehydrogenase family.</text>
</comment>
<dbReference type="Pfam" id="PF03721">
    <property type="entry name" value="UDPG_MGDP_dh_N"/>
    <property type="match status" value="1"/>
</dbReference>
<evidence type="ECO:0000256" key="2">
    <source>
        <dbReference type="ARBA" id="ARBA00006601"/>
    </source>
</evidence>
<evidence type="ECO:0000313" key="12">
    <source>
        <dbReference type="Proteomes" id="UP000601789"/>
    </source>
</evidence>
<dbReference type="PROSITE" id="PS51257">
    <property type="entry name" value="PROKAR_LIPOPROTEIN"/>
    <property type="match status" value="1"/>
</dbReference>
<dbReference type="InterPro" id="IPR036220">
    <property type="entry name" value="UDP-Glc/GDP-Man_DH_C_sf"/>
</dbReference>
<evidence type="ECO:0000256" key="1">
    <source>
        <dbReference type="ARBA" id="ARBA00004701"/>
    </source>
</evidence>
<dbReference type="InterPro" id="IPR028357">
    <property type="entry name" value="UDPglc_DH_bac"/>
</dbReference>
<keyword evidence="5 8" id="KW-0560">Oxidoreductase</keyword>
<sequence>MRIAIVGAGYVGLTTSACLVKLGHKVTCCDALEDRIEKLRHGRVPIYEPGLEDLLKEGIASGDLTFTSCGRECVADADAIFLAVGTPSLPNGDIDLGQLENASRGIAPHLKGGAVVIVKSTVTAGTSSRIREVIAETRRSLDFSVASNPEFLREGSAVDDFMCPDRIVFGTDDARAAAIMREIYASLSEQGVPILATTTTNAELIKHAANAFLALKIGFINEVSDLCERSGGDVTAVARGIGLDKRIGQNFLTPGPGFGGSCFPKDTRAFAAAGRRHGTRQALVELLIERNELRKRRLAERIVAEAGLRRGSRVAVLGLAFKAGTDDARESPALPIIEHLQRAGVHVTAHDPQAGENALRQNPAIELAPTPYEAVRGADALVVLTEWEDYAVLDMARIAGMMRGRYLFDFRNVLPIDQKNRHNFHCIRLGRRSFRPGDAAPSGSGAAYASRSVAAPPS</sequence>
<feature type="domain" description="UDP-glucose/GDP-mannose dehydrogenase C-terminal" evidence="10">
    <location>
        <begin position="315"/>
        <end position="416"/>
    </location>
</feature>
<accession>A0ABS0SDF1</accession>
<proteinExistence type="inferred from homology"/>
<evidence type="ECO:0000256" key="7">
    <source>
        <dbReference type="ARBA" id="ARBA00047473"/>
    </source>
</evidence>
<dbReference type="Proteomes" id="UP000601789">
    <property type="component" value="Unassembled WGS sequence"/>
</dbReference>
<keyword evidence="6 8" id="KW-0520">NAD</keyword>
<comment type="pathway">
    <text evidence="1">Nucleotide-sugar biosynthesis; UDP-alpha-D-glucuronate biosynthesis; UDP-alpha-D-glucuronate from UDP-alpha-D-glucose: step 1/1.</text>
</comment>
<dbReference type="PANTHER" id="PTHR43750">
    <property type="entry name" value="UDP-GLUCOSE 6-DEHYDROGENASE TUAD"/>
    <property type="match status" value="1"/>
</dbReference>
<dbReference type="EC" id="1.1.1.22" evidence="3 8"/>
<feature type="region of interest" description="Disordered" evidence="9">
    <location>
        <begin position="437"/>
        <end position="458"/>
    </location>
</feature>
<dbReference type="InterPro" id="IPR001732">
    <property type="entry name" value="UDP-Glc/GDP-Man_DH_N"/>
</dbReference>